<feature type="compositionally biased region" description="Basic residues" evidence="1">
    <location>
        <begin position="365"/>
        <end position="375"/>
    </location>
</feature>
<proteinExistence type="predicted"/>
<dbReference type="Proteomes" id="UP001610706">
    <property type="component" value="Unassembled WGS sequence"/>
</dbReference>
<dbReference type="EMBL" id="JBGFTR010000004">
    <property type="protein sequence ID" value="MFH7564451.1"/>
    <property type="molecule type" value="Genomic_DNA"/>
</dbReference>
<protein>
    <submittedName>
        <fullName evidence="3">CsgG/HfaB family protein</fullName>
    </submittedName>
</protein>
<reference evidence="3 4" key="1">
    <citation type="submission" date="2024-08" db="EMBL/GenBank/DDBJ databases">
        <title>Oceanimonas smirnovii Genome sequencing and assembly.</title>
        <authorList>
            <person name="Tang B."/>
        </authorList>
    </citation>
    <scope>NUCLEOTIDE SEQUENCE [LARGE SCALE GENOMIC DNA]</scope>
    <source>
        <strain evidence="3 4">OS2020-119</strain>
    </source>
</reference>
<keyword evidence="4" id="KW-1185">Reference proteome</keyword>
<sequence>MKKWLLAALLPLLFLSGMAQANVTPVQVTGHGVTEQLAVENALIEAVRQVNGVDINSSQQVEQLLHKKNGETESLTHTQRDGRMAAKGMVDSYQMLSQQCDEGGCRVELHVNVLRYKPAGMSADSRRKLAVLPFKGSHGATFSRELQDLYTQSRRFAVLDREQDQAYQQERQLWESDDTALTEKARMGQVLGLDYMLVGKVENASTRRWSETVAMTGEVNHYARSALKVRYQIIEVPTRQVKWSDTVSLSASNGNLNGLINQAVNKIFQESMDNIYPLRVISVTGDRIIINQGGKTLKSGSYFTVYSLGEKLVDPYTGEVLGQDEEAIGKIRITTVKPKMAYATLVEGEASLVEKGQIVRPAKAPARKPAPRKRTTSAPAKQNTQTAEGGGVIL</sequence>
<dbReference type="InterPro" id="IPR005534">
    <property type="entry name" value="Curli_assmbl/transp-comp_CsgG"/>
</dbReference>
<feature type="signal peptide" evidence="2">
    <location>
        <begin position="1"/>
        <end position="21"/>
    </location>
</feature>
<keyword evidence="2" id="KW-0732">Signal</keyword>
<dbReference type="Pfam" id="PF03783">
    <property type="entry name" value="CsgG"/>
    <property type="match status" value="1"/>
</dbReference>
<evidence type="ECO:0000256" key="2">
    <source>
        <dbReference type="SAM" id="SignalP"/>
    </source>
</evidence>
<feature type="chain" id="PRO_5045695255" evidence="2">
    <location>
        <begin position="22"/>
        <end position="394"/>
    </location>
</feature>
<name>A0ABW7NZ74_9GAMM</name>
<evidence type="ECO:0000313" key="4">
    <source>
        <dbReference type="Proteomes" id="UP001610706"/>
    </source>
</evidence>
<feature type="compositionally biased region" description="Polar residues" evidence="1">
    <location>
        <begin position="376"/>
        <end position="387"/>
    </location>
</feature>
<organism evidence="3 4">
    <name type="scientific">Oceanimonas smirnovii</name>
    <dbReference type="NCBI Taxonomy" id="264574"/>
    <lineage>
        <taxon>Bacteria</taxon>
        <taxon>Pseudomonadati</taxon>
        <taxon>Pseudomonadota</taxon>
        <taxon>Gammaproteobacteria</taxon>
        <taxon>Aeromonadales</taxon>
        <taxon>Aeromonadaceae</taxon>
        <taxon>Oceanimonas</taxon>
    </lineage>
</organism>
<evidence type="ECO:0000256" key="1">
    <source>
        <dbReference type="SAM" id="MobiDB-lite"/>
    </source>
</evidence>
<dbReference type="Gene3D" id="3.40.50.10610">
    <property type="entry name" value="ABC-type transport auxiliary lipoprotein component"/>
    <property type="match status" value="1"/>
</dbReference>
<evidence type="ECO:0000313" key="3">
    <source>
        <dbReference type="EMBL" id="MFH7564451.1"/>
    </source>
</evidence>
<accession>A0ABW7NZ74</accession>
<comment type="caution">
    <text evidence="3">The sequence shown here is derived from an EMBL/GenBank/DDBJ whole genome shotgun (WGS) entry which is preliminary data.</text>
</comment>
<dbReference type="RefSeq" id="WP_395544939.1">
    <property type="nucleotide sequence ID" value="NZ_CP166302.1"/>
</dbReference>
<gene>
    <name evidence="3" type="ORF">AB9R89_03825</name>
</gene>
<feature type="region of interest" description="Disordered" evidence="1">
    <location>
        <begin position="360"/>
        <end position="394"/>
    </location>
</feature>